<protein>
    <submittedName>
        <fullName evidence="1">Uncharacterized protein</fullName>
    </submittedName>
</protein>
<reference evidence="1" key="1">
    <citation type="submission" date="2020-11" db="EMBL/GenBank/DDBJ databases">
        <authorList>
            <person name="Tran Van P."/>
        </authorList>
    </citation>
    <scope>NUCLEOTIDE SEQUENCE</scope>
</reference>
<dbReference type="AlphaFoldDB" id="A0A7R8VAL5"/>
<name>A0A7R8VAL5_TIMDO</name>
<sequence length="98" mass="11033">MTSEVSLHSTRGASFKEITRYSPASRARCYLRTLLEPLRLASDPGVSQSWHLTHRPKARLDPLTRGSRDNTYKVLPPRIALVRELLNTSTMRVESGGI</sequence>
<dbReference type="EMBL" id="OA564538">
    <property type="protein sequence ID" value="CAD7194652.1"/>
    <property type="molecule type" value="Genomic_DNA"/>
</dbReference>
<proteinExistence type="predicted"/>
<accession>A0A7R8VAL5</accession>
<organism evidence="1">
    <name type="scientific">Timema douglasi</name>
    <name type="common">Walking stick</name>
    <dbReference type="NCBI Taxonomy" id="61478"/>
    <lineage>
        <taxon>Eukaryota</taxon>
        <taxon>Metazoa</taxon>
        <taxon>Ecdysozoa</taxon>
        <taxon>Arthropoda</taxon>
        <taxon>Hexapoda</taxon>
        <taxon>Insecta</taxon>
        <taxon>Pterygota</taxon>
        <taxon>Neoptera</taxon>
        <taxon>Polyneoptera</taxon>
        <taxon>Phasmatodea</taxon>
        <taxon>Timematodea</taxon>
        <taxon>Timematoidea</taxon>
        <taxon>Timematidae</taxon>
        <taxon>Timema</taxon>
    </lineage>
</organism>
<gene>
    <name evidence="1" type="ORF">TDIB3V08_LOCUS1069</name>
</gene>
<evidence type="ECO:0000313" key="1">
    <source>
        <dbReference type="EMBL" id="CAD7194652.1"/>
    </source>
</evidence>